<organism evidence="2 3">
    <name type="scientific">Candidatus Nanohalococcus occultus</name>
    <dbReference type="NCBI Taxonomy" id="2978047"/>
    <lineage>
        <taxon>Archaea</taxon>
        <taxon>Candidatus Nanohalarchaeota</taxon>
        <taxon>Candidatus Nanohalarchaeota incertae sedis</taxon>
        <taxon>Candidatus Nanohalococcus</taxon>
    </lineage>
</organism>
<keyword evidence="1" id="KW-0175">Coiled coil</keyword>
<gene>
    <name evidence="2" type="primary">cas7</name>
    <name evidence="2" type="ORF">SVXNc_0343</name>
</gene>
<accession>A0ABY8CDS4</accession>
<feature type="coiled-coil region" evidence="1">
    <location>
        <begin position="275"/>
        <end position="302"/>
    </location>
</feature>
<evidence type="ECO:0000256" key="1">
    <source>
        <dbReference type="SAM" id="Coils"/>
    </source>
</evidence>
<dbReference type="GeneID" id="90589779"/>
<keyword evidence="3" id="KW-1185">Reference proteome</keyword>
<dbReference type="Pfam" id="PF18320">
    <property type="entry name" value="Csc2"/>
    <property type="match status" value="1"/>
</dbReference>
<protein>
    <submittedName>
        <fullName evidence="2">CRISPR-associated protein Cas7</fullName>
    </submittedName>
</protein>
<dbReference type="EMBL" id="CP104395">
    <property type="protein sequence ID" value="WEL19368.1"/>
    <property type="molecule type" value="Genomic_DNA"/>
</dbReference>
<name>A0ABY8CDS4_9ARCH</name>
<dbReference type="NCBIfam" id="TIGR03157">
    <property type="entry name" value="cas_Csc2"/>
    <property type="match status" value="1"/>
</dbReference>
<evidence type="ECO:0000313" key="2">
    <source>
        <dbReference type="EMBL" id="WEL19368.1"/>
    </source>
</evidence>
<proteinExistence type="predicted"/>
<sequence length="309" mass="34827">MSLEQLDNGTVEELTNKPENNYVSILVLRELESNAVFTTNGQDADLGTIGLEDDEYNPVLMFMRKQSGSDRRFAKSMQREMLEDVECTMDVNEMCQECPECVMYGSAASSSDRNISITSRVMYDTAYSLRDAKKVVEEKFQNAPGDNYSQETSGEEAMTGIREPDFVQPGTMFPSVITLKDATPEEVAFFLSTTMKNKRYGATSSRQGRTKNHILGIYTGDEEGPSNLAVTKKTIELLGEEAVEQDTLDSETVQETVKQAFDQLVEEDRLDCEEVDSLEDVLDEVRENIEDYLESQEEKSREFVESVES</sequence>
<reference evidence="2 3" key="1">
    <citation type="submission" date="2022-09" db="EMBL/GenBank/DDBJ databases">
        <title>Xylan utilization by haloarchaea-nanohaloarchaea associations.</title>
        <authorList>
            <person name="Yakimov M."/>
        </authorList>
    </citation>
    <scope>NUCLEOTIDE SEQUENCE [LARGE SCALE GENOMIC DNA]</scope>
    <source>
        <strain evidence="2 3">SVXNc</strain>
    </source>
</reference>
<dbReference type="RefSeq" id="WP_347722239.1">
    <property type="nucleotide sequence ID" value="NZ_CP104395.1"/>
</dbReference>
<dbReference type="Proteomes" id="UP001218034">
    <property type="component" value="Chromosome"/>
</dbReference>
<evidence type="ECO:0000313" key="3">
    <source>
        <dbReference type="Proteomes" id="UP001218034"/>
    </source>
</evidence>
<dbReference type="InterPro" id="IPR017574">
    <property type="entry name" value="CRISPR-assoc_prot_Cas7/Csc2"/>
</dbReference>